<reference evidence="4" key="1">
    <citation type="submission" date="2024-02" db="UniProtKB">
        <authorList>
            <consortium name="WormBaseParasite"/>
        </authorList>
    </citation>
    <scope>IDENTIFICATION</scope>
</reference>
<dbReference type="Proteomes" id="UP000887575">
    <property type="component" value="Unassembled WGS sequence"/>
</dbReference>
<feature type="signal peptide" evidence="2">
    <location>
        <begin position="1"/>
        <end position="17"/>
    </location>
</feature>
<accession>A0AAF3E824</accession>
<evidence type="ECO:0000313" key="4">
    <source>
        <dbReference type="WBParaSite" id="MBELARI_LOCUS10077"/>
    </source>
</evidence>
<evidence type="ECO:0000256" key="1">
    <source>
        <dbReference type="SAM" id="MobiDB-lite"/>
    </source>
</evidence>
<protein>
    <submittedName>
        <fullName evidence="4">Uncharacterized protein</fullName>
    </submittedName>
</protein>
<dbReference type="WBParaSite" id="MBELARI_LOCUS10077">
    <property type="protein sequence ID" value="MBELARI_LOCUS10077"/>
    <property type="gene ID" value="MBELARI_LOCUS10077"/>
</dbReference>
<keyword evidence="2" id="KW-0732">Signal</keyword>
<organism evidence="3 4">
    <name type="scientific">Mesorhabditis belari</name>
    <dbReference type="NCBI Taxonomy" id="2138241"/>
    <lineage>
        <taxon>Eukaryota</taxon>
        <taxon>Metazoa</taxon>
        <taxon>Ecdysozoa</taxon>
        <taxon>Nematoda</taxon>
        <taxon>Chromadorea</taxon>
        <taxon>Rhabditida</taxon>
        <taxon>Rhabditina</taxon>
        <taxon>Rhabditomorpha</taxon>
        <taxon>Rhabditoidea</taxon>
        <taxon>Rhabditidae</taxon>
        <taxon>Mesorhabditinae</taxon>
        <taxon>Mesorhabditis</taxon>
    </lineage>
</organism>
<proteinExistence type="predicted"/>
<name>A0AAF3E824_9BILA</name>
<feature type="chain" id="PRO_5041986500" evidence="2">
    <location>
        <begin position="18"/>
        <end position="211"/>
    </location>
</feature>
<evidence type="ECO:0000256" key="2">
    <source>
        <dbReference type="SAM" id="SignalP"/>
    </source>
</evidence>
<dbReference type="AlphaFoldDB" id="A0AAF3E824"/>
<keyword evidence="3" id="KW-1185">Reference proteome</keyword>
<feature type="region of interest" description="Disordered" evidence="1">
    <location>
        <begin position="160"/>
        <end position="180"/>
    </location>
</feature>
<sequence>MMKSLCLLLCLLFSAQAQYYSHQQRQQTPTQPIPAVYYYPKPCFECKSPLVTVVQIPSAYKDISSETIQQYLQQQLFLQSMGLGSLGFSPMMMGLSGGMGGGGMSGGQQGLTQPLQMMAMMHLMQSQGMSYYQQMQMLAMMQMAKHGSKYYQQQLERFMGDPDEPQKASPQMRKGLESTTQKTIVVAEAVQVTRPPSTRLILAQPAYNKRS</sequence>
<evidence type="ECO:0000313" key="3">
    <source>
        <dbReference type="Proteomes" id="UP000887575"/>
    </source>
</evidence>